<proteinExistence type="predicted"/>
<dbReference type="Proteomes" id="UP000284202">
    <property type="component" value="Unassembled WGS sequence"/>
</dbReference>
<sequence length="405" mass="43973">MKLRIAIIGAGIGGLAAAALLTRDRHHVTIFERFEAPRPIGSGLVIQPVGLSVLDDMELGPEARRLSSPINRMLGHDARAGRLALDVSYPPDHPGRAFHRASLFHMLWQLVESFDIDLITSATVAEAAPDGDKRRVILQDGRNYGPFDLVIDAAGAGSAISPLRARPLGYGALWGTVPWPDAHDLPMDQLRQCYHGSRRMAGILPVGCLPGSKASVATIFWSLPANEIPGWHDRPLDSWRREVIGLWPGIEPFIAAITRHDQMVPAIYSHGTLARPFAPALAHIGDAAHRASPQLGQGANMALLDALALCAALRSLPVEDALPAYAAMRRWHVRIYQGMSALFTPMYQSRMNALSHLRDHILAPVSRWPGIRHVLTRLVAGTLVPPLAGESLPALPIGIKTRQSP</sequence>
<evidence type="ECO:0000256" key="1">
    <source>
        <dbReference type="ARBA" id="ARBA00023002"/>
    </source>
</evidence>
<dbReference type="GO" id="GO:0004497">
    <property type="term" value="F:monooxygenase activity"/>
    <property type="evidence" value="ECO:0007669"/>
    <property type="project" value="UniProtKB-KW"/>
</dbReference>
<dbReference type="InterPro" id="IPR002938">
    <property type="entry name" value="FAD-bd"/>
</dbReference>
<dbReference type="AlphaFoldDB" id="A0A418SV67"/>
<dbReference type="InterPro" id="IPR036188">
    <property type="entry name" value="FAD/NAD-bd_sf"/>
</dbReference>
<feature type="domain" description="FAD-binding" evidence="3">
    <location>
        <begin position="284"/>
        <end position="315"/>
    </location>
</feature>
<evidence type="ECO:0000259" key="3">
    <source>
        <dbReference type="Pfam" id="PF01494"/>
    </source>
</evidence>
<name>A0A418SV67_9RHOB</name>
<organism evidence="4 5">
    <name type="scientific">Paracoccus onubensis</name>
    <dbReference type="NCBI Taxonomy" id="1675788"/>
    <lineage>
        <taxon>Bacteria</taxon>
        <taxon>Pseudomonadati</taxon>
        <taxon>Pseudomonadota</taxon>
        <taxon>Alphaproteobacteria</taxon>
        <taxon>Rhodobacterales</taxon>
        <taxon>Paracoccaceae</taxon>
        <taxon>Paracoccus</taxon>
    </lineage>
</organism>
<comment type="caution">
    <text evidence="4">The sequence shown here is derived from an EMBL/GenBank/DDBJ whole genome shotgun (WGS) entry which is preliminary data.</text>
</comment>
<evidence type="ECO:0000313" key="4">
    <source>
        <dbReference type="EMBL" id="RJE84862.1"/>
    </source>
</evidence>
<evidence type="ECO:0000313" key="5">
    <source>
        <dbReference type="Proteomes" id="UP000284202"/>
    </source>
</evidence>
<dbReference type="Gene3D" id="3.50.50.60">
    <property type="entry name" value="FAD/NAD(P)-binding domain"/>
    <property type="match status" value="1"/>
</dbReference>
<dbReference type="Pfam" id="PF13450">
    <property type="entry name" value="NAD_binding_8"/>
    <property type="match status" value="1"/>
</dbReference>
<gene>
    <name evidence="4" type="ORF">D3P04_11115</name>
</gene>
<evidence type="ECO:0000256" key="2">
    <source>
        <dbReference type="ARBA" id="ARBA00023033"/>
    </source>
</evidence>
<dbReference type="InterPro" id="IPR050493">
    <property type="entry name" value="FAD-dep_Monooxygenase_BioMet"/>
</dbReference>
<dbReference type="PRINTS" id="PR00420">
    <property type="entry name" value="RNGMNOXGNASE"/>
</dbReference>
<reference evidence="5" key="1">
    <citation type="submission" date="2018-09" db="EMBL/GenBank/DDBJ databases">
        <title>Acidovorax cavernicola nov. sp. isolated from Gruta de las Maravillas (Aracena, Spain).</title>
        <authorList>
            <person name="Jurado V."/>
            <person name="Gutierrez-Patricio S."/>
            <person name="Gonzalez-Pimentel J.L."/>
            <person name="Miller A.Z."/>
            <person name="Laiz L."/>
            <person name="Saiz-Jimenez C."/>
        </authorList>
    </citation>
    <scope>NUCLEOTIDE SEQUENCE [LARGE SCALE GENOMIC DNA]</scope>
    <source>
        <strain evidence="5">1011MAR3C25</strain>
    </source>
</reference>
<protein>
    <submittedName>
        <fullName evidence="4">FAD-dependent monooxygenase</fullName>
    </submittedName>
</protein>
<dbReference type="SUPFAM" id="SSF51905">
    <property type="entry name" value="FAD/NAD(P)-binding domain"/>
    <property type="match status" value="1"/>
</dbReference>
<dbReference type="PANTHER" id="PTHR13789">
    <property type="entry name" value="MONOOXYGENASE"/>
    <property type="match status" value="1"/>
</dbReference>
<accession>A0A418SV67</accession>
<keyword evidence="2 4" id="KW-0503">Monooxygenase</keyword>
<dbReference type="EMBL" id="QZCG01000007">
    <property type="protein sequence ID" value="RJE84862.1"/>
    <property type="molecule type" value="Genomic_DNA"/>
</dbReference>
<dbReference type="Pfam" id="PF01494">
    <property type="entry name" value="FAD_binding_3"/>
    <property type="match status" value="1"/>
</dbReference>
<keyword evidence="5" id="KW-1185">Reference proteome</keyword>
<keyword evidence="1" id="KW-0560">Oxidoreductase</keyword>
<dbReference type="GO" id="GO:0071949">
    <property type="term" value="F:FAD binding"/>
    <property type="evidence" value="ECO:0007669"/>
    <property type="project" value="InterPro"/>
</dbReference>
<dbReference type="RefSeq" id="WP_119748849.1">
    <property type="nucleotide sequence ID" value="NZ_QZCG01000007.1"/>
</dbReference>
<dbReference type="OrthoDB" id="5499180at2"/>
<dbReference type="PANTHER" id="PTHR13789:SF309">
    <property type="entry name" value="PUTATIVE (AFU_ORTHOLOGUE AFUA_6G14510)-RELATED"/>
    <property type="match status" value="1"/>
</dbReference>